<evidence type="ECO:0000256" key="1">
    <source>
        <dbReference type="SAM" id="MobiDB-lite"/>
    </source>
</evidence>
<dbReference type="EMBL" id="BLZA01000053">
    <property type="protein sequence ID" value="GHJ89960.1"/>
    <property type="molecule type" value="Genomic_DNA"/>
</dbReference>
<feature type="chain" id="PRO_5034370278" description="Secreted protein" evidence="2">
    <location>
        <begin position="27"/>
        <end position="93"/>
    </location>
</feature>
<accession>A0A8H3TZA1</accession>
<gene>
    <name evidence="3" type="ORF">NliqN6_6362</name>
</gene>
<name>A0A8H3TZA1_9TREE</name>
<feature type="signal peptide" evidence="2">
    <location>
        <begin position="1"/>
        <end position="26"/>
    </location>
</feature>
<feature type="compositionally biased region" description="Polar residues" evidence="1">
    <location>
        <begin position="27"/>
        <end position="39"/>
    </location>
</feature>
<protein>
    <recommendedName>
        <fullName evidence="5">Secreted protein</fullName>
    </recommendedName>
</protein>
<dbReference type="Proteomes" id="UP000620104">
    <property type="component" value="Unassembled WGS sequence"/>
</dbReference>
<keyword evidence="4" id="KW-1185">Reference proteome</keyword>
<comment type="caution">
    <text evidence="3">The sequence shown here is derived from an EMBL/GenBank/DDBJ whole genome shotgun (WGS) entry which is preliminary data.</text>
</comment>
<sequence>MRATRRSLRDTHFLLVMLLSSASIDSRCSSTLNEGSDAQSVGDIQGEVSDDVGGSSVHESKPCPQEEGKKAEGELMTGEAEQPMEQLPGFNFG</sequence>
<evidence type="ECO:0000313" key="3">
    <source>
        <dbReference type="EMBL" id="GHJ89960.1"/>
    </source>
</evidence>
<evidence type="ECO:0008006" key="5">
    <source>
        <dbReference type="Google" id="ProtNLM"/>
    </source>
</evidence>
<dbReference type="AlphaFoldDB" id="A0A8H3TZA1"/>
<evidence type="ECO:0000313" key="4">
    <source>
        <dbReference type="Proteomes" id="UP000620104"/>
    </source>
</evidence>
<feature type="compositionally biased region" description="Basic and acidic residues" evidence="1">
    <location>
        <begin position="58"/>
        <end position="73"/>
    </location>
</feature>
<organism evidence="3 4">
    <name type="scientific">Naganishia liquefaciens</name>
    <dbReference type="NCBI Taxonomy" id="104408"/>
    <lineage>
        <taxon>Eukaryota</taxon>
        <taxon>Fungi</taxon>
        <taxon>Dikarya</taxon>
        <taxon>Basidiomycota</taxon>
        <taxon>Agaricomycotina</taxon>
        <taxon>Tremellomycetes</taxon>
        <taxon>Filobasidiales</taxon>
        <taxon>Filobasidiaceae</taxon>
        <taxon>Naganishia</taxon>
    </lineage>
</organism>
<keyword evidence="2" id="KW-0732">Signal</keyword>
<reference evidence="3" key="1">
    <citation type="submission" date="2020-07" db="EMBL/GenBank/DDBJ databases">
        <title>Draft Genome Sequence of a Deep-Sea Yeast, Naganishia (Cryptococcus) liquefaciens strain N6.</title>
        <authorList>
            <person name="Han Y.W."/>
            <person name="Kajitani R."/>
            <person name="Morimoto H."/>
            <person name="Parhat M."/>
            <person name="Tsubouchi H."/>
            <person name="Bakenova O."/>
            <person name="Ogata M."/>
            <person name="Argunhan B."/>
            <person name="Aoki R."/>
            <person name="Kajiwara S."/>
            <person name="Itoh T."/>
            <person name="Iwasaki H."/>
        </authorList>
    </citation>
    <scope>NUCLEOTIDE SEQUENCE</scope>
    <source>
        <strain evidence="3">N6</strain>
    </source>
</reference>
<evidence type="ECO:0000256" key="2">
    <source>
        <dbReference type="SAM" id="SignalP"/>
    </source>
</evidence>
<proteinExistence type="predicted"/>
<feature type="region of interest" description="Disordered" evidence="1">
    <location>
        <begin position="27"/>
        <end position="93"/>
    </location>
</feature>